<evidence type="ECO:0000313" key="2">
    <source>
        <dbReference type="Proteomes" id="UP000821845"/>
    </source>
</evidence>
<protein>
    <submittedName>
        <fullName evidence="1">Uncharacterized protein</fullName>
    </submittedName>
</protein>
<proteinExistence type="predicted"/>
<dbReference type="Proteomes" id="UP000821845">
    <property type="component" value="Chromosome 1"/>
</dbReference>
<comment type="caution">
    <text evidence="1">The sequence shown here is derived from an EMBL/GenBank/DDBJ whole genome shotgun (WGS) entry which is preliminary data.</text>
</comment>
<organism evidence="1 2">
    <name type="scientific">Hyalomma asiaticum</name>
    <name type="common">Tick</name>
    <dbReference type="NCBI Taxonomy" id="266040"/>
    <lineage>
        <taxon>Eukaryota</taxon>
        <taxon>Metazoa</taxon>
        <taxon>Ecdysozoa</taxon>
        <taxon>Arthropoda</taxon>
        <taxon>Chelicerata</taxon>
        <taxon>Arachnida</taxon>
        <taxon>Acari</taxon>
        <taxon>Parasitiformes</taxon>
        <taxon>Ixodida</taxon>
        <taxon>Ixodoidea</taxon>
        <taxon>Ixodidae</taxon>
        <taxon>Hyalomminae</taxon>
        <taxon>Hyalomma</taxon>
    </lineage>
</organism>
<dbReference type="EMBL" id="CM023481">
    <property type="protein sequence ID" value="KAH6948674.1"/>
    <property type="molecule type" value="Genomic_DNA"/>
</dbReference>
<gene>
    <name evidence="1" type="ORF">HPB50_025847</name>
</gene>
<reference evidence="1" key="1">
    <citation type="submission" date="2020-05" db="EMBL/GenBank/DDBJ databases">
        <title>Large-scale comparative analyses of tick genomes elucidate their genetic diversity and vector capacities.</title>
        <authorList>
            <person name="Jia N."/>
            <person name="Wang J."/>
            <person name="Shi W."/>
            <person name="Du L."/>
            <person name="Sun Y."/>
            <person name="Zhan W."/>
            <person name="Jiang J."/>
            <person name="Wang Q."/>
            <person name="Zhang B."/>
            <person name="Ji P."/>
            <person name="Sakyi L.B."/>
            <person name="Cui X."/>
            <person name="Yuan T."/>
            <person name="Jiang B."/>
            <person name="Yang W."/>
            <person name="Lam T.T.-Y."/>
            <person name="Chang Q."/>
            <person name="Ding S."/>
            <person name="Wang X."/>
            <person name="Zhu J."/>
            <person name="Ruan X."/>
            <person name="Zhao L."/>
            <person name="Wei J."/>
            <person name="Que T."/>
            <person name="Du C."/>
            <person name="Cheng J."/>
            <person name="Dai P."/>
            <person name="Han X."/>
            <person name="Huang E."/>
            <person name="Gao Y."/>
            <person name="Liu J."/>
            <person name="Shao H."/>
            <person name="Ye R."/>
            <person name="Li L."/>
            <person name="Wei W."/>
            <person name="Wang X."/>
            <person name="Wang C."/>
            <person name="Yang T."/>
            <person name="Huo Q."/>
            <person name="Li W."/>
            <person name="Guo W."/>
            <person name="Chen H."/>
            <person name="Zhou L."/>
            <person name="Ni X."/>
            <person name="Tian J."/>
            <person name="Zhou Y."/>
            <person name="Sheng Y."/>
            <person name="Liu T."/>
            <person name="Pan Y."/>
            <person name="Xia L."/>
            <person name="Li J."/>
            <person name="Zhao F."/>
            <person name="Cao W."/>
        </authorList>
    </citation>
    <scope>NUCLEOTIDE SEQUENCE</scope>
    <source>
        <strain evidence="1">Hyas-2018</strain>
    </source>
</reference>
<name>A0ACB7TR58_HYAAI</name>
<sequence>MHRSKRFQSVLSATAVLCGVVILVYLGSTLWIRFRYRELLRSTTRSAYTDHEDFPQFSGCDDVVCQQYMAAITASFNKSQEPCDDLYGFVCDGWKHRHQLLSVVDAAEDTMYKRALSVIKRASQNGSYQAEITSSTSGVEKKVASLARSCMELSESSLPDLKRFMSERHLPWPQKSRWHPLAILVDLSGNWNIHLWFEVNVRLSPFRVGSTEPVLKIAPSAAFRSWVAIMRAFVGQPTETAPSLHYQRYIRKMLHLFDVPDSSSGEIVSTIMAMNELTLKMLGPAMTVPEPKIVRMSILNLTESAALRIPAGRLVLLFNEVLMWARRFSPGDIVQVENVGLLRSVAYIFELGVETQEALTLSLGLRVAHELGWMADREIADITLELAGLPPSAHTRRCLVEIERTVGVGWISLFPMHQGSEPFIRDVRDALNDAVVRRGKKFVQLRVHSSGFSRNSYSLLDGVLPEPSRGVHFFINWLNLMAERWRLQEQDITNVLKPGSSLSHRWSFRVALTVAEDYFVFPLYHPDLPPPVNYGGAGRLIADEVLRGLFHELIYNQSRYRINDSHVGHHLNDNVPLDWPPYHVDTKALLAALSAYRLAVMQDTSSVYARMSSLAQDRLFFVASCYVLCSSGSHVDPLYGDARRRCNEPVKQLPEFAAAFECRDPFAEL</sequence>
<evidence type="ECO:0000313" key="1">
    <source>
        <dbReference type="EMBL" id="KAH6948674.1"/>
    </source>
</evidence>
<keyword evidence="2" id="KW-1185">Reference proteome</keyword>
<accession>A0ACB7TR58</accession>